<keyword evidence="3" id="KW-1185">Reference proteome</keyword>
<dbReference type="HOGENOM" id="CLU_3033334_0_0_1"/>
<name>A0A0C3PLC0_PISTI</name>
<evidence type="ECO:0000256" key="1">
    <source>
        <dbReference type="SAM" id="MobiDB-lite"/>
    </source>
</evidence>
<dbReference type="Proteomes" id="UP000054217">
    <property type="component" value="Unassembled WGS sequence"/>
</dbReference>
<dbReference type="InParanoid" id="A0A0C3PLC0"/>
<evidence type="ECO:0000313" key="2">
    <source>
        <dbReference type="EMBL" id="KIO09516.1"/>
    </source>
</evidence>
<dbReference type="EMBL" id="KN831954">
    <property type="protein sequence ID" value="KIO09516.1"/>
    <property type="molecule type" value="Genomic_DNA"/>
</dbReference>
<reference evidence="2 3" key="1">
    <citation type="submission" date="2014-04" db="EMBL/GenBank/DDBJ databases">
        <authorList>
            <consortium name="DOE Joint Genome Institute"/>
            <person name="Kuo A."/>
            <person name="Kohler A."/>
            <person name="Costa M.D."/>
            <person name="Nagy L.G."/>
            <person name="Floudas D."/>
            <person name="Copeland A."/>
            <person name="Barry K.W."/>
            <person name="Cichocki N."/>
            <person name="Veneault-Fourrey C."/>
            <person name="LaButti K."/>
            <person name="Lindquist E.A."/>
            <person name="Lipzen A."/>
            <person name="Lundell T."/>
            <person name="Morin E."/>
            <person name="Murat C."/>
            <person name="Sun H."/>
            <person name="Tunlid A."/>
            <person name="Henrissat B."/>
            <person name="Grigoriev I.V."/>
            <person name="Hibbett D.S."/>
            <person name="Martin F."/>
            <person name="Nordberg H.P."/>
            <person name="Cantor M.N."/>
            <person name="Hua S.X."/>
        </authorList>
    </citation>
    <scope>NUCLEOTIDE SEQUENCE [LARGE SCALE GENOMIC DNA]</scope>
    <source>
        <strain evidence="2 3">Marx 270</strain>
    </source>
</reference>
<proteinExistence type="predicted"/>
<evidence type="ECO:0000313" key="3">
    <source>
        <dbReference type="Proteomes" id="UP000054217"/>
    </source>
</evidence>
<reference evidence="3" key="2">
    <citation type="submission" date="2015-01" db="EMBL/GenBank/DDBJ databases">
        <title>Evolutionary Origins and Diversification of the Mycorrhizal Mutualists.</title>
        <authorList>
            <consortium name="DOE Joint Genome Institute"/>
            <consortium name="Mycorrhizal Genomics Consortium"/>
            <person name="Kohler A."/>
            <person name="Kuo A."/>
            <person name="Nagy L.G."/>
            <person name="Floudas D."/>
            <person name="Copeland A."/>
            <person name="Barry K.W."/>
            <person name="Cichocki N."/>
            <person name="Veneault-Fourrey C."/>
            <person name="LaButti K."/>
            <person name="Lindquist E.A."/>
            <person name="Lipzen A."/>
            <person name="Lundell T."/>
            <person name="Morin E."/>
            <person name="Murat C."/>
            <person name="Riley R."/>
            <person name="Ohm R."/>
            <person name="Sun H."/>
            <person name="Tunlid A."/>
            <person name="Henrissat B."/>
            <person name="Grigoriev I.V."/>
            <person name="Hibbett D.S."/>
            <person name="Martin F."/>
        </authorList>
    </citation>
    <scope>NUCLEOTIDE SEQUENCE [LARGE SCALE GENOMIC DNA]</scope>
    <source>
        <strain evidence="3">Marx 270</strain>
    </source>
</reference>
<sequence length="55" mass="6067">MYVISAILHGRIADIVKFIGGCYCHGEISKCSTPKAQTAERYGGSTFSSDRRLDR</sequence>
<protein>
    <submittedName>
        <fullName evidence="2">Uncharacterized protein</fullName>
    </submittedName>
</protein>
<organism evidence="2 3">
    <name type="scientific">Pisolithus tinctorius Marx 270</name>
    <dbReference type="NCBI Taxonomy" id="870435"/>
    <lineage>
        <taxon>Eukaryota</taxon>
        <taxon>Fungi</taxon>
        <taxon>Dikarya</taxon>
        <taxon>Basidiomycota</taxon>
        <taxon>Agaricomycotina</taxon>
        <taxon>Agaricomycetes</taxon>
        <taxon>Agaricomycetidae</taxon>
        <taxon>Boletales</taxon>
        <taxon>Sclerodermatineae</taxon>
        <taxon>Pisolithaceae</taxon>
        <taxon>Pisolithus</taxon>
    </lineage>
</organism>
<accession>A0A0C3PLC0</accession>
<gene>
    <name evidence="2" type="ORF">M404DRAFT_996370</name>
</gene>
<dbReference type="AlphaFoldDB" id="A0A0C3PLC0"/>
<feature type="region of interest" description="Disordered" evidence="1">
    <location>
        <begin position="33"/>
        <end position="55"/>
    </location>
</feature>